<evidence type="ECO:0000313" key="4">
    <source>
        <dbReference type="Proteomes" id="UP000288859"/>
    </source>
</evidence>
<evidence type="ECO:0000256" key="1">
    <source>
        <dbReference type="SAM" id="MobiDB-lite"/>
    </source>
</evidence>
<feature type="compositionally biased region" description="Pro residues" evidence="1">
    <location>
        <begin position="44"/>
        <end position="57"/>
    </location>
</feature>
<comment type="caution">
    <text evidence="3">The sequence shown here is derived from an EMBL/GenBank/DDBJ whole genome shotgun (WGS) entry which is preliminary data.</text>
</comment>
<dbReference type="InterPro" id="IPR036397">
    <property type="entry name" value="RNaseH_sf"/>
</dbReference>
<feature type="region of interest" description="Disordered" evidence="1">
    <location>
        <begin position="536"/>
        <end position="555"/>
    </location>
</feature>
<feature type="region of interest" description="Disordered" evidence="1">
    <location>
        <begin position="484"/>
        <end position="523"/>
    </location>
</feature>
<proteinExistence type="predicted"/>
<feature type="compositionally biased region" description="Polar residues" evidence="1">
    <location>
        <begin position="61"/>
        <end position="74"/>
    </location>
</feature>
<dbReference type="InterPro" id="IPR012337">
    <property type="entry name" value="RNaseH-like_sf"/>
</dbReference>
<feature type="compositionally biased region" description="Basic and acidic residues" evidence="1">
    <location>
        <begin position="107"/>
        <end position="119"/>
    </location>
</feature>
<feature type="region of interest" description="Disordered" evidence="1">
    <location>
        <begin position="34"/>
        <end position="77"/>
    </location>
</feature>
<protein>
    <recommendedName>
        <fullName evidence="2">Gfd2/YDR514C-like C-terminal domain-containing protein</fullName>
    </recommendedName>
</protein>
<dbReference type="InterPro" id="IPR048519">
    <property type="entry name" value="Gfd2/YDR514C-like_C"/>
</dbReference>
<organism evidence="3 4">
    <name type="scientific">Exophiala mesophila</name>
    <name type="common">Black yeast-like fungus</name>
    <dbReference type="NCBI Taxonomy" id="212818"/>
    <lineage>
        <taxon>Eukaryota</taxon>
        <taxon>Fungi</taxon>
        <taxon>Dikarya</taxon>
        <taxon>Ascomycota</taxon>
        <taxon>Pezizomycotina</taxon>
        <taxon>Eurotiomycetes</taxon>
        <taxon>Chaetothyriomycetidae</taxon>
        <taxon>Chaetothyriales</taxon>
        <taxon>Herpotrichiellaceae</taxon>
        <taxon>Exophiala</taxon>
    </lineage>
</organism>
<sequence length="781" mass="86787">MTTSPQSRLNQLFGGVALPVTNPPDQVHFSEQEFIDQAIKNNPPKQPPPASPKPPTAPLNQPAQTGRSTNTAQYSDDDDYINAWATKPSMRSPQVYDQPMPKYLRTRPNETHGVQRGEHDDNDTTFSSQGEQAPPFLGKFCQFTLAAKFPYKYMDDVDDQVSRQFFANNQFYSRSWDLYYIHPPSNQYTYKPIILVPFAQMQQLVTEISDAFQIHVSVPGFPLTLEFRDDGTPYPKRLGTSTSREMARQLETEIPQPLDGHGQAPLDTSASVQEAFECFQKMCHEAITACKGKGKAGRANNKYGSPGFSPGTVHGLHRLHQAQRYLGLRPPSRKPQSPEESIPSIEQEKAAGTLPHRLDISSPPSYPFEKAPVIISLDLEAYERAHHLITEVGISTLDTLDLVDIPPGPGAINWIDQIRSRHFRISGREHLVNKDFCPGHPDHFQFGKSEFIDVNAIGGEIDKCFLWPFSVQYKHASIKDDWNATSPARKHTEASVNDGASDDEGFGGVKIGPTNDEQDTASRSAATNVLKDIGATNSIPDKWSMPPDPISQQRGDRQRNIVIVGHAISADFDFLKNLGSKTFNSYLGHQSVIAVDGDDLSTSNPQSLIIDQPLDTTQLYRAWKQEKSPRKLATVLKELGRPCHYMHNGGNDARYTLEALVVMALESRLEETLKLQDQTTCEGGSRGRREDTQLEPIRTSKEDGMVSSDVERNDINSRDMESTFHGQATGRTAEDSRRLPASVTGHGKAVFATSLPIVTKPKKEDLDDFEAALYATSDSDS</sequence>
<dbReference type="PANTHER" id="PTHR28083">
    <property type="entry name" value="GOOD FOR FULL DBP5 ACTIVITY PROTEIN 2"/>
    <property type="match status" value="1"/>
</dbReference>
<dbReference type="VEuPathDB" id="FungiDB:PV10_08626"/>
<dbReference type="GO" id="GO:0005634">
    <property type="term" value="C:nucleus"/>
    <property type="evidence" value="ECO:0007669"/>
    <property type="project" value="TreeGrafter"/>
</dbReference>
<dbReference type="InterPro" id="IPR040151">
    <property type="entry name" value="Gfd2/YDR514C-like"/>
</dbReference>
<dbReference type="GO" id="GO:0003676">
    <property type="term" value="F:nucleic acid binding"/>
    <property type="evidence" value="ECO:0007669"/>
    <property type="project" value="InterPro"/>
</dbReference>
<name>A0A438MUD5_EXOME</name>
<feature type="region of interest" description="Disordered" evidence="1">
    <location>
        <begin position="91"/>
        <end position="131"/>
    </location>
</feature>
<reference evidence="3 4" key="1">
    <citation type="submission" date="2017-03" db="EMBL/GenBank/DDBJ databases">
        <title>Genomes of endolithic fungi from Antarctica.</title>
        <authorList>
            <person name="Coleine C."/>
            <person name="Masonjones S."/>
            <person name="Stajich J.E."/>
        </authorList>
    </citation>
    <scope>NUCLEOTIDE SEQUENCE [LARGE SCALE GENOMIC DNA]</scope>
    <source>
        <strain evidence="3 4">CCFEE 6314</strain>
    </source>
</reference>
<feature type="region of interest" description="Disordered" evidence="1">
    <location>
        <begin position="720"/>
        <end position="743"/>
    </location>
</feature>
<dbReference type="Gene3D" id="3.30.420.10">
    <property type="entry name" value="Ribonuclease H-like superfamily/Ribonuclease H"/>
    <property type="match status" value="1"/>
</dbReference>
<dbReference type="AlphaFoldDB" id="A0A438MUD5"/>
<feature type="region of interest" description="Disordered" evidence="1">
    <location>
        <begin position="677"/>
        <end position="708"/>
    </location>
</feature>
<gene>
    <name evidence="3" type="ORF">B0A52_09814</name>
</gene>
<dbReference type="Proteomes" id="UP000288859">
    <property type="component" value="Unassembled WGS sequence"/>
</dbReference>
<feature type="domain" description="Gfd2/YDR514C-like C-terminal" evidence="2">
    <location>
        <begin position="373"/>
        <end position="474"/>
    </location>
</feature>
<feature type="domain" description="Gfd2/YDR514C-like C-terminal" evidence="2">
    <location>
        <begin position="553"/>
        <end position="663"/>
    </location>
</feature>
<dbReference type="OrthoDB" id="5953249at2759"/>
<evidence type="ECO:0000313" key="3">
    <source>
        <dbReference type="EMBL" id="RVX66529.1"/>
    </source>
</evidence>
<dbReference type="PANTHER" id="PTHR28083:SF1">
    <property type="entry name" value="GOOD FOR FULL DBP5 ACTIVITY PROTEIN 2"/>
    <property type="match status" value="1"/>
</dbReference>
<dbReference type="SUPFAM" id="SSF53098">
    <property type="entry name" value="Ribonuclease H-like"/>
    <property type="match status" value="1"/>
</dbReference>
<feature type="compositionally biased region" description="Basic and acidic residues" evidence="1">
    <location>
        <begin position="685"/>
        <end position="708"/>
    </location>
</feature>
<dbReference type="Pfam" id="PF21762">
    <property type="entry name" value="DEDDh_C"/>
    <property type="match status" value="2"/>
</dbReference>
<dbReference type="EMBL" id="NAJM01000060">
    <property type="protein sequence ID" value="RVX66529.1"/>
    <property type="molecule type" value="Genomic_DNA"/>
</dbReference>
<accession>A0A438MUD5</accession>
<evidence type="ECO:0000259" key="2">
    <source>
        <dbReference type="Pfam" id="PF21762"/>
    </source>
</evidence>